<dbReference type="Gene3D" id="1.10.1220.10">
    <property type="entry name" value="Met repressor-like"/>
    <property type="match status" value="1"/>
</dbReference>
<dbReference type="InterPro" id="IPR013321">
    <property type="entry name" value="Arc_rbn_hlx_hlx"/>
</dbReference>
<dbReference type="GO" id="GO:0006355">
    <property type="term" value="P:regulation of DNA-templated transcription"/>
    <property type="evidence" value="ECO:0007669"/>
    <property type="project" value="InterPro"/>
</dbReference>
<sequence length="110" mass="12830">MSDRQKKKKSEVRQRTTVRTLRFSPEEDENIREKAEYAGLTVSAYIRNAALNKRVNARIDDQFLTELMRLGRMQKHLFVEGKRTGDKAYADVLVAITRLADTLRNQLMED</sequence>
<comment type="caution">
    <text evidence="1">The sequence shown here is derived from an EMBL/GenBank/DDBJ whole genome shotgun (WGS) entry which is preliminary data.</text>
</comment>
<evidence type="ECO:0000313" key="1">
    <source>
        <dbReference type="EMBL" id="EAB8478026.1"/>
    </source>
</evidence>
<proteinExistence type="predicted"/>
<protein>
    <submittedName>
        <fullName evidence="1">NikA protein</fullName>
    </submittedName>
</protein>
<gene>
    <name evidence="1" type="ORF">AU894_17685</name>
</gene>
<dbReference type="EMBL" id="AAAFYZ010000048">
    <property type="protein sequence ID" value="EAB8478026.1"/>
    <property type="molecule type" value="Genomic_DNA"/>
</dbReference>
<dbReference type="AlphaFoldDB" id="A0A3Y9C237"/>
<dbReference type="Proteomes" id="UP000839644">
    <property type="component" value="Unassembled WGS sequence"/>
</dbReference>
<accession>A0A3Y9C237</accession>
<dbReference type="Pfam" id="PF21983">
    <property type="entry name" value="NikA-like"/>
    <property type="match status" value="1"/>
</dbReference>
<dbReference type="InterPro" id="IPR053842">
    <property type="entry name" value="NikA-like"/>
</dbReference>
<reference evidence="1" key="1">
    <citation type="submission" date="2018-08" db="EMBL/GenBank/DDBJ databases">
        <authorList>
            <person name="Ashton P.M."/>
            <person name="Dallman T."/>
            <person name="Nair S."/>
            <person name="De Pinna E."/>
            <person name="Peters T."/>
            <person name="Grant K."/>
        </authorList>
    </citation>
    <scope>NUCLEOTIDE SEQUENCE [LARGE SCALE GENOMIC DNA]</scope>
    <source>
        <strain evidence="1">43913</strain>
    </source>
</reference>
<dbReference type="NCBIfam" id="NF041264">
    <property type="entry name" value="MobA"/>
    <property type="match status" value="1"/>
</dbReference>
<organism evidence="1">
    <name type="scientific">Salmonella enterica subsp. enterica serovar Java</name>
    <dbReference type="NCBI Taxonomy" id="224729"/>
    <lineage>
        <taxon>Bacteria</taxon>
        <taxon>Pseudomonadati</taxon>
        <taxon>Pseudomonadota</taxon>
        <taxon>Gammaproteobacteria</taxon>
        <taxon>Enterobacterales</taxon>
        <taxon>Enterobacteriaceae</taxon>
        <taxon>Salmonella</taxon>
    </lineage>
</organism>
<name>A0A3Y9C237_SALEB</name>
<dbReference type="InterPro" id="IPR047751">
    <property type="entry name" value="MobA-like"/>
</dbReference>
<dbReference type="GO" id="GO:0043565">
    <property type="term" value="F:sequence-specific DNA binding"/>
    <property type="evidence" value="ECO:0007669"/>
    <property type="project" value="UniProtKB-ARBA"/>
</dbReference>